<gene>
    <name evidence="1" type="ORF">FUA23_12690</name>
</gene>
<organism evidence="1 2">
    <name type="scientific">Neolewinella aurantiaca</name>
    <dbReference type="NCBI Taxonomy" id="2602767"/>
    <lineage>
        <taxon>Bacteria</taxon>
        <taxon>Pseudomonadati</taxon>
        <taxon>Bacteroidota</taxon>
        <taxon>Saprospiria</taxon>
        <taxon>Saprospirales</taxon>
        <taxon>Lewinellaceae</taxon>
        <taxon>Neolewinella</taxon>
    </lineage>
</organism>
<dbReference type="RefSeq" id="WP_147931118.1">
    <property type="nucleotide sequence ID" value="NZ_VOXD01000018.1"/>
</dbReference>
<protein>
    <recommendedName>
        <fullName evidence="3">Transglutaminase-like domain-containing protein</fullName>
    </recommendedName>
</protein>
<evidence type="ECO:0000313" key="1">
    <source>
        <dbReference type="EMBL" id="TXF88910.1"/>
    </source>
</evidence>
<comment type="caution">
    <text evidence="1">The sequence shown here is derived from an EMBL/GenBank/DDBJ whole genome shotgun (WGS) entry which is preliminary data.</text>
</comment>
<evidence type="ECO:0008006" key="3">
    <source>
        <dbReference type="Google" id="ProtNLM"/>
    </source>
</evidence>
<keyword evidence="2" id="KW-1185">Reference proteome</keyword>
<dbReference type="EMBL" id="VOXD01000018">
    <property type="protein sequence ID" value="TXF88910.1"/>
    <property type="molecule type" value="Genomic_DNA"/>
</dbReference>
<evidence type="ECO:0000313" key="2">
    <source>
        <dbReference type="Proteomes" id="UP000321907"/>
    </source>
</evidence>
<name>A0A5C7FF95_9BACT</name>
<reference evidence="1 2" key="1">
    <citation type="submission" date="2019-08" db="EMBL/GenBank/DDBJ databases">
        <title>Lewinella sp. strain SSH13 Genome sequencing and assembly.</title>
        <authorList>
            <person name="Kim I."/>
        </authorList>
    </citation>
    <scope>NUCLEOTIDE SEQUENCE [LARGE SCALE GENOMIC DNA]</scope>
    <source>
        <strain evidence="1 2">SSH13</strain>
    </source>
</reference>
<dbReference type="Proteomes" id="UP000321907">
    <property type="component" value="Unassembled WGS sequence"/>
</dbReference>
<dbReference type="AlphaFoldDB" id="A0A5C7FF95"/>
<sequence length="176" mass="19934">MKKRYYILFFLFLAFLLRGQLFRFCVSYEPVGTRLFIPLDEMDEISRGAAGWAITHPDASAKDIIAFARRKTAQHASFVMRTTSGNPRDVMASGRANCVGYARLFAAILDQADTKGQLDQEILIGRLTVFGQSLHALTNDPFWSDHDYNKVVDKISGEVFFLDATLYDYSGVKFVR</sequence>
<dbReference type="OrthoDB" id="996585at2"/>
<proteinExistence type="predicted"/>
<accession>A0A5C7FF95</accession>